<evidence type="ECO:0000313" key="3">
    <source>
        <dbReference type="Proteomes" id="UP000595894"/>
    </source>
</evidence>
<reference evidence="3" key="1">
    <citation type="submission" date="2020-09" db="EMBL/GenBank/DDBJ databases">
        <title>Sphingomonas sp., a new species isolated from pork steak.</title>
        <authorList>
            <person name="Heidler von Heilborn D."/>
        </authorList>
    </citation>
    <scope>NUCLEOTIDE SEQUENCE [LARGE SCALE GENOMIC DNA]</scope>
</reference>
<protein>
    <submittedName>
        <fullName evidence="2">Uncharacterized protein</fullName>
    </submittedName>
</protein>
<dbReference type="EMBL" id="CP061035">
    <property type="protein sequence ID" value="QQV78661.1"/>
    <property type="molecule type" value="Genomic_DNA"/>
</dbReference>
<evidence type="ECO:0000313" key="2">
    <source>
        <dbReference type="EMBL" id="QQV78661.1"/>
    </source>
</evidence>
<evidence type="ECO:0000256" key="1">
    <source>
        <dbReference type="SAM" id="Phobius"/>
    </source>
</evidence>
<keyword evidence="3" id="KW-1185">Reference proteome</keyword>
<dbReference type="AlphaFoldDB" id="A0A974NXE8"/>
<dbReference type="KEGG" id="sari:H5J25_08695"/>
<dbReference type="RefSeq" id="WP_202095710.1">
    <property type="nucleotide sequence ID" value="NZ_CP061035.1"/>
</dbReference>
<organism evidence="2 3">
    <name type="scientific">Sphingomonas aliaeris</name>
    <dbReference type="NCBI Taxonomy" id="2759526"/>
    <lineage>
        <taxon>Bacteria</taxon>
        <taxon>Pseudomonadati</taxon>
        <taxon>Pseudomonadota</taxon>
        <taxon>Alphaproteobacteria</taxon>
        <taxon>Sphingomonadales</taxon>
        <taxon>Sphingomonadaceae</taxon>
        <taxon>Sphingomonas</taxon>
    </lineage>
</organism>
<gene>
    <name evidence="2" type="ORF">H5J25_08695</name>
</gene>
<sequence>MTAAVLAGSAVGYLAAMAGLSSNLRSFLATFVGVIFGVYGPKWLKRSSPKSGMKWSK</sequence>
<feature type="transmembrane region" description="Helical" evidence="1">
    <location>
        <begin position="26"/>
        <end position="44"/>
    </location>
</feature>
<name>A0A974NXE8_9SPHN</name>
<accession>A0A974NXE8</accession>
<proteinExistence type="predicted"/>
<dbReference type="Proteomes" id="UP000595894">
    <property type="component" value="Chromosome"/>
</dbReference>
<keyword evidence="1" id="KW-0812">Transmembrane</keyword>
<keyword evidence="1" id="KW-0472">Membrane</keyword>
<keyword evidence="1" id="KW-1133">Transmembrane helix</keyword>